<comment type="similarity">
    <text evidence="2">Belongs to the avidin/streptavidin family.</text>
</comment>
<evidence type="ECO:0000256" key="4">
    <source>
        <dbReference type="ARBA" id="ARBA00022729"/>
    </source>
</evidence>
<dbReference type="SUPFAM" id="SSF50876">
    <property type="entry name" value="Avidin/streptavidin"/>
    <property type="match status" value="1"/>
</dbReference>
<evidence type="ECO:0000256" key="2">
    <source>
        <dbReference type="ARBA" id="ARBA00006297"/>
    </source>
</evidence>
<evidence type="ECO:0000256" key="3">
    <source>
        <dbReference type="ARBA" id="ARBA00022525"/>
    </source>
</evidence>
<accession>A0A0D7B6A4</accession>
<dbReference type="Gene3D" id="2.40.128.30">
    <property type="entry name" value="Avidin-like"/>
    <property type="match status" value="1"/>
</dbReference>
<dbReference type="EMBL" id="KN880606">
    <property type="protein sequence ID" value="KIY65061.1"/>
    <property type="molecule type" value="Genomic_DNA"/>
</dbReference>
<dbReference type="InterPro" id="IPR005469">
    <property type="entry name" value="Avidin"/>
</dbReference>
<protein>
    <submittedName>
        <fullName evidence="7">Avidin/streptavidin</fullName>
    </submittedName>
</protein>
<sequence>MYIFSAATLAAALASINGTWYNELGSTVRFDASLNGTLSGQYNSAVGNAKDFYILTGRYETQPLPNRGVTLGWTVNFKNDLRDAHSTTTWSGQYFGGEKEEIRTQWLLSRAVRQTDAWQSTLVGSNVFTRFPPPRIAEAGEQVEN</sequence>
<evidence type="ECO:0000256" key="6">
    <source>
        <dbReference type="SAM" id="SignalP"/>
    </source>
</evidence>
<gene>
    <name evidence="7" type="ORF">CYLTODRAFT_357476</name>
</gene>
<dbReference type="Pfam" id="PF01382">
    <property type="entry name" value="Avidin"/>
    <property type="match status" value="1"/>
</dbReference>
<dbReference type="InterPro" id="IPR051764">
    <property type="entry name" value="Avidin/Streptavidin-rel"/>
</dbReference>
<dbReference type="OrthoDB" id="2821340at2759"/>
<feature type="chain" id="PRO_5002316766" evidence="6">
    <location>
        <begin position="19"/>
        <end position="145"/>
    </location>
</feature>
<proteinExistence type="inferred from homology"/>
<evidence type="ECO:0000256" key="1">
    <source>
        <dbReference type="ARBA" id="ARBA00004613"/>
    </source>
</evidence>
<evidence type="ECO:0000313" key="8">
    <source>
        <dbReference type="Proteomes" id="UP000054007"/>
    </source>
</evidence>
<keyword evidence="8" id="KW-1185">Reference proteome</keyword>
<keyword evidence="4 6" id="KW-0732">Signal</keyword>
<dbReference type="InterPro" id="IPR005468">
    <property type="entry name" value="Avidin/str"/>
</dbReference>
<feature type="signal peptide" evidence="6">
    <location>
        <begin position="1"/>
        <end position="18"/>
    </location>
</feature>
<dbReference type="Proteomes" id="UP000054007">
    <property type="component" value="Unassembled WGS sequence"/>
</dbReference>
<keyword evidence="3" id="KW-0964">Secreted</keyword>
<dbReference type="PANTHER" id="PTHR34399">
    <property type="entry name" value="AVIDIN-RELATED"/>
    <property type="match status" value="1"/>
</dbReference>
<evidence type="ECO:0000313" key="7">
    <source>
        <dbReference type="EMBL" id="KIY65061.1"/>
    </source>
</evidence>
<dbReference type="AlphaFoldDB" id="A0A0D7B6A4"/>
<name>A0A0D7B6A4_9AGAR</name>
<dbReference type="PRINTS" id="PR00709">
    <property type="entry name" value="AVIDIN"/>
</dbReference>
<keyword evidence="5" id="KW-0092">Biotin</keyword>
<organism evidence="7 8">
    <name type="scientific">Cylindrobasidium torrendii FP15055 ss-10</name>
    <dbReference type="NCBI Taxonomy" id="1314674"/>
    <lineage>
        <taxon>Eukaryota</taxon>
        <taxon>Fungi</taxon>
        <taxon>Dikarya</taxon>
        <taxon>Basidiomycota</taxon>
        <taxon>Agaricomycotina</taxon>
        <taxon>Agaricomycetes</taxon>
        <taxon>Agaricomycetidae</taxon>
        <taxon>Agaricales</taxon>
        <taxon>Marasmiineae</taxon>
        <taxon>Physalacriaceae</taxon>
        <taxon>Cylindrobasidium</taxon>
    </lineage>
</organism>
<comment type="subcellular location">
    <subcellularLocation>
        <location evidence="1">Secreted</location>
    </subcellularLocation>
</comment>
<dbReference type="InterPro" id="IPR036896">
    <property type="entry name" value="Avidin-like_sf"/>
</dbReference>
<reference evidence="7 8" key="1">
    <citation type="journal article" date="2015" name="Fungal Genet. Biol.">
        <title>Evolution of novel wood decay mechanisms in Agaricales revealed by the genome sequences of Fistulina hepatica and Cylindrobasidium torrendii.</title>
        <authorList>
            <person name="Floudas D."/>
            <person name="Held B.W."/>
            <person name="Riley R."/>
            <person name="Nagy L.G."/>
            <person name="Koehler G."/>
            <person name="Ransdell A.S."/>
            <person name="Younus H."/>
            <person name="Chow J."/>
            <person name="Chiniquy J."/>
            <person name="Lipzen A."/>
            <person name="Tritt A."/>
            <person name="Sun H."/>
            <person name="Haridas S."/>
            <person name="LaButti K."/>
            <person name="Ohm R.A."/>
            <person name="Kues U."/>
            <person name="Blanchette R.A."/>
            <person name="Grigoriev I.V."/>
            <person name="Minto R.E."/>
            <person name="Hibbett D.S."/>
        </authorList>
    </citation>
    <scope>NUCLEOTIDE SEQUENCE [LARGE SCALE GENOMIC DNA]</scope>
    <source>
        <strain evidence="7 8">FP15055 ss-10</strain>
    </source>
</reference>
<dbReference type="GO" id="GO:0009374">
    <property type="term" value="F:biotin binding"/>
    <property type="evidence" value="ECO:0007669"/>
    <property type="project" value="InterPro"/>
</dbReference>
<evidence type="ECO:0000256" key="5">
    <source>
        <dbReference type="ARBA" id="ARBA00023267"/>
    </source>
</evidence>
<dbReference type="GO" id="GO:0005576">
    <property type="term" value="C:extracellular region"/>
    <property type="evidence" value="ECO:0007669"/>
    <property type="project" value="UniProtKB-SubCell"/>
</dbReference>
<dbReference type="PROSITE" id="PS51326">
    <property type="entry name" value="AVIDIN_2"/>
    <property type="match status" value="1"/>
</dbReference>